<dbReference type="GO" id="GO:0004984">
    <property type="term" value="F:olfactory receptor activity"/>
    <property type="evidence" value="ECO:0007669"/>
    <property type="project" value="InterPro"/>
</dbReference>
<evidence type="ECO:0000256" key="5">
    <source>
        <dbReference type="ARBA" id="ARBA00022725"/>
    </source>
</evidence>
<dbReference type="FunFam" id="1.20.1070.10:FF:000001">
    <property type="entry name" value="Olfactory receptor"/>
    <property type="match status" value="3"/>
</dbReference>
<dbReference type="Pfam" id="PF13853">
    <property type="entry name" value="7tm_4"/>
    <property type="match status" value="3"/>
</dbReference>
<gene>
    <name evidence="12" type="primary">Or6n2_3</name>
    <name evidence="12" type="ORF">GTO95_0015364</name>
</gene>
<keyword evidence="2" id="KW-1003">Cell membrane</keyword>
<dbReference type="InterPro" id="IPR000276">
    <property type="entry name" value="GPCR_Rhodpsn"/>
</dbReference>
<feature type="transmembrane region" description="Helical" evidence="10">
    <location>
        <begin position="672"/>
        <end position="695"/>
    </location>
</feature>
<dbReference type="PRINTS" id="PR00245">
    <property type="entry name" value="OLFACTORYR"/>
</dbReference>
<dbReference type="GO" id="GO:0005886">
    <property type="term" value="C:plasma membrane"/>
    <property type="evidence" value="ECO:0007669"/>
    <property type="project" value="UniProtKB-SubCell"/>
</dbReference>
<dbReference type="PROSITE" id="PS00237">
    <property type="entry name" value="G_PROTEIN_RECEP_F1_1"/>
    <property type="match status" value="2"/>
</dbReference>
<evidence type="ECO:0000259" key="11">
    <source>
        <dbReference type="PROSITE" id="PS50262"/>
    </source>
</evidence>
<evidence type="ECO:0000256" key="4">
    <source>
        <dbReference type="ARBA" id="ARBA00022692"/>
    </source>
</evidence>
<dbReference type="Gene3D" id="1.20.1070.10">
    <property type="entry name" value="Rhodopsin 7-helix transmembrane proteins"/>
    <property type="match status" value="3"/>
</dbReference>
<sequence>MSRPNITLHSEFIIVGLSILQEQDTALFVNFLILFLATFLGNLLIVVLISLDHRLHVPMYYFLWNLAVLDMLMTMSIISNMLAGLLGHDKTISFTGCFAQISFTATEGFLVAAMAFDRYVAVVKPMHYNTLINTKACITMISTVWVLGFFAPLLSVVLASTVPFCASNLVLHIVYHWRTVMLLACGDVTAQVNFTLLMAMMSIYIPFLYVLWTYCRIIVSVMKLKTVESCKKAFSMCSSHVTVVFLYYASGAVVYIGLRVESISPDGLIFIGAVYNFLTPLLNPIIYRMNVTLHSEFIIVGVPVLQEHYIPLFIVFLIIFLATFLGNLLIVVLVGLDHRLHTPMYFFLWNLAVIDVLLTVTIIPKLLVVLSGHDRTISFSSCFAQMYFFISFAAVEVFLVAVMAYDRYVAIVKPLHYNTIMSSKVCFTMTASVWVLGFLVPLTSVVLASTLPYCGSNLILHIVCDYPTVISLACGDVIAQVDFALFLAMVVIYIPFLFVLWTYYKIVWSVIKMKTMESRKKAFSMCSSHVTVVFLYYVSTAMVYIGLRVESIPPDGRIFIGAVYYCLTPLVNPIIYSLRNEKIKAAAHKYLRLSLQEHNSALFIFFLILLLATFLGNLLIVVLISLDHRLHTPMYFFLWNLAVLGVLTVVTLIPKLLVVLSGHDKTISFSGCFAQIYFFTTFAVVEVFLLAVMAYDRYVAIVKPLHYNNIMSSKVCITMMSSVWFMGFLIPLTSVVLASTLPFCSSNLILHIVCDYPTVMSLACGDITAQLNLALSLAMVVVYIPVPFVLWSYFRIVWSVVKMKTVESRKKAFSMCSSHIAVVFLYYASGTLVYVGLRVKSIPPDGHIVIGAVYYFLTPLVNPIIYSLRNENIKAAAHRYLRIQAPLKHHAQNIVKTRL</sequence>
<protein>
    <submittedName>
        <fullName evidence="12">OR6N2 protein</fullName>
    </submittedName>
</protein>
<dbReference type="GO" id="GO:0004930">
    <property type="term" value="F:G protein-coupled receptor activity"/>
    <property type="evidence" value="ECO:0007669"/>
    <property type="project" value="UniProtKB-KW"/>
</dbReference>
<feature type="non-terminal residue" evidence="12">
    <location>
        <position position="1"/>
    </location>
</feature>
<dbReference type="EMBL" id="JAAWVO010059424">
    <property type="protein sequence ID" value="MBN3322238.1"/>
    <property type="molecule type" value="Genomic_DNA"/>
</dbReference>
<evidence type="ECO:0000256" key="3">
    <source>
        <dbReference type="ARBA" id="ARBA00022606"/>
    </source>
</evidence>
<feature type="transmembrane region" description="Helical" evidence="10">
    <location>
        <begin position="27"/>
        <end position="49"/>
    </location>
</feature>
<proteinExistence type="inferred from homology"/>
<dbReference type="PANTHER" id="PTHR26453">
    <property type="entry name" value="OLFACTORY RECEPTOR"/>
    <property type="match status" value="1"/>
</dbReference>
<evidence type="ECO:0000256" key="6">
    <source>
        <dbReference type="ARBA" id="ARBA00022989"/>
    </source>
</evidence>
<feature type="non-terminal residue" evidence="12">
    <location>
        <position position="899"/>
    </location>
</feature>
<dbReference type="PROSITE" id="PS50262">
    <property type="entry name" value="G_PROTEIN_RECEP_F1_2"/>
    <property type="match status" value="3"/>
</dbReference>
<dbReference type="PRINTS" id="PR00237">
    <property type="entry name" value="GPCRRHODOPSN"/>
</dbReference>
<comment type="caution">
    <text evidence="12">The sequence shown here is derived from an EMBL/GenBank/DDBJ whole genome shotgun (WGS) entry which is preliminary data.</text>
</comment>
<dbReference type="InterPro" id="IPR017452">
    <property type="entry name" value="GPCR_Rhodpsn_7TM"/>
</dbReference>
<feature type="transmembrane region" description="Helical" evidence="10">
    <location>
        <begin position="599"/>
        <end position="624"/>
    </location>
</feature>
<keyword evidence="8 9" id="KW-0807">Transducer</keyword>
<feature type="domain" description="G-protein coupled receptors family 1 profile" evidence="11">
    <location>
        <begin position="326"/>
        <end position="576"/>
    </location>
</feature>
<feature type="transmembrane region" description="Helical" evidence="10">
    <location>
        <begin position="815"/>
        <end position="836"/>
    </location>
</feature>
<keyword evidence="4 9" id="KW-0812">Transmembrane</keyword>
<reference evidence="12" key="1">
    <citation type="journal article" date="2021" name="Cell">
        <title>Tracing the genetic footprints of vertebrate landing in non-teleost ray-finned fishes.</title>
        <authorList>
            <person name="Bi X."/>
            <person name="Wang K."/>
            <person name="Yang L."/>
            <person name="Pan H."/>
            <person name="Jiang H."/>
            <person name="Wei Q."/>
            <person name="Fang M."/>
            <person name="Yu H."/>
            <person name="Zhu C."/>
            <person name="Cai Y."/>
            <person name="He Y."/>
            <person name="Gan X."/>
            <person name="Zeng H."/>
            <person name="Yu D."/>
            <person name="Zhu Y."/>
            <person name="Jiang H."/>
            <person name="Qiu Q."/>
            <person name="Yang H."/>
            <person name="Zhang Y.E."/>
            <person name="Wang W."/>
            <person name="Zhu M."/>
            <person name="He S."/>
            <person name="Zhang G."/>
        </authorList>
    </citation>
    <scope>NUCLEOTIDE SEQUENCE</scope>
    <source>
        <strain evidence="12">Allg_001</strain>
    </source>
</reference>
<keyword evidence="9" id="KW-0675">Receptor</keyword>
<evidence type="ECO:0000256" key="2">
    <source>
        <dbReference type="ARBA" id="ARBA00022475"/>
    </source>
</evidence>
<comment type="subcellular location">
    <subcellularLocation>
        <location evidence="1">Cell membrane</location>
        <topology evidence="1">Multi-pass membrane protein</topology>
    </subcellularLocation>
</comment>
<feature type="transmembrane region" description="Helical" evidence="10">
    <location>
        <begin position="233"/>
        <end position="256"/>
    </location>
</feature>
<feature type="domain" description="G-protein coupled receptors family 1 profile" evidence="11">
    <location>
        <begin position="41"/>
        <end position="287"/>
    </location>
</feature>
<feature type="transmembrane region" description="Helical" evidence="10">
    <location>
        <begin position="92"/>
        <end position="116"/>
    </location>
</feature>
<evidence type="ECO:0000256" key="9">
    <source>
        <dbReference type="RuleBase" id="RU000688"/>
    </source>
</evidence>
<keyword evidence="5" id="KW-0552">Olfaction</keyword>
<evidence type="ECO:0000256" key="1">
    <source>
        <dbReference type="ARBA" id="ARBA00004651"/>
    </source>
</evidence>
<evidence type="ECO:0000256" key="10">
    <source>
        <dbReference type="SAM" id="Phobius"/>
    </source>
</evidence>
<feature type="transmembrane region" description="Helical" evidence="10">
    <location>
        <begin position="425"/>
        <end position="448"/>
    </location>
</feature>
<dbReference type="Proteomes" id="UP000736164">
    <property type="component" value="Unassembled WGS sequence"/>
</dbReference>
<feature type="transmembrane region" description="Helical" evidence="10">
    <location>
        <begin position="773"/>
        <end position="794"/>
    </location>
</feature>
<keyword evidence="6 10" id="KW-1133">Transmembrane helix</keyword>
<keyword evidence="9" id="KW-0297">G-protein coupled receptor</keyword>
<name>A0A8J7TFS0_ATRSP</name>
<feature type="domain" description="G-protein coupled receptors family 1 profile" evidence="11">
    <location>
        <begin position="616"/>
        <end position="866"/>
    </location>
</feature>
<comment type="similarity">
    <text evidence="9">Belongs to the G-protein coupled receptor 1 family.</text>
</comment>
<dbReference type="SUPFAM" id="SSF81321">
    <property type="entry name" value="Family A G protein-coupled receptor-like"/>
    <property type="match status" value="3"/>
</dbReference>
<evidence type="ECO:0000313" key="12">
    <source>
        <dbReference type="EMBL" id="MBN3322238.1"/>
    </source>
</evidence>
<evidence type="ECO:0000256" key="7">
    <source>
        <dbReference type="ARBA" id="ARBA00023136"/>
    </source>
</evidence>
<feature type="transmembrane region" description="Helical" evidence="10">
    <location>
        <begin position="309"/>
        <end position="334"/>
    </location>
</feature>
<evidence type="ECO:0000313" key="13">
    <source>
        <dbReference type="Proteomes" id="UP000736164"/>
    </source>
</evidence>
<keyword evidence="3" id="KW-0716">Sensory transduction</keyword>
<feature type="transmembrane region" description="Helical" evidence="10">
    <location>
        <begin position="525"/>
        <end position="546"/>
    </location>
</feature>
<keyword evidence="7 10" id="KW-0472">Membrane</keyword>
<feature type="transmembrane region" description="Helical" evidence="10">
    <location>
        <begin position="636"/>
        <end position="660"/>
    </location>
</feature>
<evidence type="ECO:0000256" key="8">
    <source>
        <dbReference type="ARBA" id="ARBA00023224"/>
    </source>
</evidence>
<dbReference type="AlphaFoldDB" id="A0A8J7TFS0"/>
<dbReference type="CDD" id="cd13954">
    <property type="entry name" value="7tmA_OR"/>
    <property type="match status" value="1"/>
</dbReference>
<feature type="transmembrane region" description="Helical" evidence="10">
    <location>
        <begin position="196"/>
        <end position="221"/>
    </location>
</feature>
<feature type="transmembrane region" description="Helical" evidence="10">
    <location>
        <begin position="483"/>
        <end position="504"/>
    </location>
</feature>
<feature type="transmembrane region" description="Helical" evidence="10">
    <location>
        <begin position="61"/>
        <end position="86"/>
    </location>
</feature>
<feature type="transmembrane region" description="Helical" evidence="10">
    <location>
        <begin position="848"/>
        <end position="868"/>
    </location>
</feature>
<accession>A0A8J7TFS0</accession>
<feature type="transmembrane region" description="Helical" evidence="10">
    <location>
        <begin position="346"/>
        <end position="367"/>
    </location>
</feature>
<feature type="transmembrane region" description="Helical" evidence="10">
    <location>
        <begin position="707"/>
        <end position="728"/>
    </location>
</feature>
<feature type="transmembrane region" description="Helical" evidence="10">
    <location>
        <begin position="387"/>
        <end position="405"/>
    </location>
</feature>
<dbReference type="InterPro" id="IPR000725">
    <property type="entry name" value="Olfact_rcpt"/>
</dbReference>
<organism evidence="12 13">
    <name type="scientific">Atractosteus spatula</name>
    <name type="common">Alligator gar</name>
    <name type="synonym">Lepisosteus spatula</name>
    <dbReference type="NCBI Taxonomy" id="7917"/>
    <lineage>
        <taxon>Eukaryota</taxon>
        <taxon>Metazoa</taxon>
        <taxon>Chordata</taxon>
        <taxon>Craniata</taxon>
        <taxon>Vertebrata</taxon>
        <taxon>Euteleostomi</taxon>
        <taxon>Actinopterygii</taxon>
        <taxon>Neopterygii</taxon>
        <taxon>Holostei</taxon>
        <taxon>Semionotiformes</taxon>
        <taxon>Lepisosteidae</taxon>
        <taxon>Atractosteus</taxon>
    </lineage>
</organism>
<keyword evidence="13" id="KW-1185">Reference proteome</keyword>